<dbReference type="PANTHER" id="PTHR11177">
    <property type="entry name" value="CHITINASE"/>
    <property type="match status" value="1"/>
</dbReference>
<dbReference type="SUPFAM" id="SSF54556">
    <property type="entry name" value="Chitinase insertion domain"/>
    <property type="match status" value="1"/>
</dbReference>
<evidence type="ECO:0000313" key="4">
    <source>
        <dbReference type="EMBL" id="KAG2206558.1"/>
    </source>
</evidence>
<dbReference type="GO" id="GO:0005576">
    <property type="term" value="C:extracellular region"/>
    <property type="evidence" value="ECO:0007669"/>
    <property type="project" value="TreeGrafter"/>
</dbReference>
<dbReference type="SMART" id="SM00636">
    <property type="entry name" value="Glyco_18"/>
    <property type="match status" value="1"/>
</dbReference>
<dbReference type="EMBL" id="JAEPRD010000030">
    <property type="protein sequence ID" value="KAG2206558.1"/>
    <property type="molecule type" value="Genomic_DNA"/>
</dbReference>
<accession>A0A8H7V7T4</accession>
<name>A0A8H7V7T4_9FUNG</name>
<dbReference type="InterPro" id="IPR001223">
    <property type="entry name" value="Glyco_hydro18_cat"/>
</dbReference>
<dbReference type="GO" id="GO:0005975">
    <property type="term" value="P:carbohydrate metabolic process"/>
    <property type="evidence" value="ECO:0007669"/>
    <property type="project" value="InterPro"/>
</dbReference>
<evidence type="ECO:0000256" key="1">
    <source>
        <dbReference type="SAM" id="MobiDB-lite"/>
    </source>
</evidence>
<organism evidence="4 5">
    <name type="scientific">Mucor saturninus</name>
    <dbReference type="NCBI Taxonomy" id="64648"/>
    <lineage>
        <taxon>Eukaryota</taxon>
        <taxon>Fungi</taxon>
        <taxon>Fungi incertae sedis</taxon>
        <taxon>Mucoromycota</taxon>
        <taxon>Mucoromycotina</taxon>
        <taxon>Mucoromycetes</taxon>
        <taxon>Mucorales</taxon>
        <taxon>Mucorineae</taxon>
        <taxon>Mucoraceae</taxon>
        <taxon>Mucor</taxon>
    </lineage>
</organism>
<dbReference type="GO" id="GO:0004568">
    <property type="term" value="F:chitinase activity"/>
    <property type="evidence" value="ECO:0007669"/>
    <property type="project" value="TreeGrafter"/>
</dbReference>
<dbReference type="GO" id="GO:0008061">
    <property type="term" value="F:chitin binding"/>
    <property type="evidence" value="ECO:0007669"/>
    <property type="project" value="InterPro"/>
</dbReference>
<comment type="caution">
    <text evidence="4">The sequence shown here is derived from an EMBL/GenBank/DDBJ whole genome shotgun (WGS) entry which is preliminary data.</text>
</comment>
<keyword evidence="2" id="KW-0732">Signal</keyword>
<keyword evidence="5" id="KW-1185">Reference proteome</keyword>
<proteinExistence type="predicted"/>
<dbReference type="Proteomes" id="UP000603453">
    <property type="component" value="Unassembled WGS sequence"/>
</dbReference>
<dbReference type="PROSITE" id="PS51910">
    <property type="entry name" value="GH18_2"/>
    <property type="match status" value="1"/>
</dbReference>
<dbReference type="SUPFAM" id="SSF51445">
    <property type="entry name" value="(Trans)glycosidases"/>
    <property type="match status" value="1"/>
</dbReference>
<feature type="signal peptide" evidence="2">
    <location>
        <begin position="1"/>
        <end position="19"/>
    </location>
</feature>
<dbReference type="Gene3D" id="3.20.20.80">
    <property type="entry name" value="Glycosidases"/>
    <property type="match status" value="1"/>
</dbReference>
<gene>
    <name evidence="4" type="ORF">INT47_008575</name>
</gene>
<sequence length="393" mass="42374">MSTIFKLLFLLLTSTVVLAADKVVIGYFPNWLYGRYEVSSIDFSKYTHIHYAFAIMTNDTVPLWADPANTETQLPALVSAAHKAGCKVLISVGGWSGSITFSTMASSASTRKKFIQWNLDQIKQYNTDGVDIDWEYPGKQGAGCNVVDADSDVDNYLTLLTELRAALDNDMELSIAGYVSGFSGGSDGAMKSIGQAVTRVNLMTYDINGAWNPQTGPNSPLESPNGGVSFTSAIDSWTSAGVPANKLTGGLAFYGRSTTAEEDMSKGSMYQDQVTGDPPKGDSFDASYQDPYCSKDPGGLTGIWRFGNLISEGVLSTPTTAKAPWIRNWDNDSSTPWLFNPTTKVFISYDDPLSIAAKVKQAKTSGLAGVMVWSVDEDSSDGDLLNAAYQVRV</sequence>
<dbReference type="AlphaFoldDB" id="A0A8H7V7T4"/>
<evidence type="ECO:0000313" key="5">
    <source>
        <dbReference type="Proteomes" id="UP000603453"/>
    </source>
</evidence>
<dbReference type="PANTHER" id="PTHR11177:SF392">
    <property type="entry name" value="HAP41P"/>
    <property type="match status" value="1"/>
</dbReference>
<dbReference type="InterPro" id="IPR011583">
    <property type="entry name" value="Chitinase_II/V-like_cat"/>
</dbReference>
<protein>
    <recommendedName>
        <fullName evidence="3">GH18 domain-containing protein</fullName>
    </recommendedName>
</protein>
<evidence type="ECO:0000259" key="3">
    <source>
        <dbReference type="PROSITE" id="PS51910"/>
    </source>
</evidence>
<dbReference type="OrthoDB" id="76388at2759"/>
<reference evidence="4" key="1">
    <citation type="submission" date="2020-12" db="EMBL/GenBank/DDBJ databases">
        <title>Metabolic potential, ecology and presence of endohyphal bacteria is reflected in genomic diversity of Mucoromycotina.</title>
        <authorList>
            <person name="Muszewska A."/>
            <person name="Okrasinska A."/>
            <person name="Steczkiewicz K."/>
            <person name="Drgas O."/>
            <person name="Orlowska M."/>
            <person name="Perlinska-Lenart U."/>
            <person name="Aleksandrzak-Piekarczyk T."/>
            <person name="Szatraj K."/>
            <person name="Zielenkiewicz U."/>
            <person name="Pilsyk S."/>
            <person name="Malc E."/>
            <person name="Mieczkowski P."/>
            <person name="Kruszewska J.S."/>
            <person name="Biernat P."/>
            <person name="Pawlowska J."/>
        </authorList>
    </citation>
    <scope>NUCLEOTIDE SEQUENCE</scope>
    <source>
        <strain evidence="4">WA0000017839</strain>
    </source>
</reference>
<feature type="domain" description="GH18" evidence="3">
    <location>
        <begin position="22"/>
        <end position="393"/>
    </location>
</feature>
<dbReference type="Pfam" id="PF00704">
    <property type="entry name" value="Glyco_hydro_18"/>
    <property type="match status" value="1"/>
</dbReference>
<dbReference type="InterPro" id="IPR050314">
    <property type="entry name" value="Glycosyl_Hydrlase_18"/>
</dbReference>
<dbReference type="InterPro" id="IPR029070">
    <property type="entry name" value="Chitinase_insertion_sf"/>
</dbReference>
<feature type="region of interest" description="Disordered" evidence="1">
    <location>
        <begin position="264"/>
        <end position="284"/>
    </location>
</feature>
<dbReference type="GO" id="GO:0006032">
    <property type="term" value="P:chitin catabolic process"/>
    <property type="evidence" value="ECO:0007669"/>
    <property type="project" value="TreeGrafter"/>
</dbReference>
<dbReference type="Gene3D" id="3.10.50.10">
    <property type="match status" value="1"/>
</dbReference>
<feature type="chain" id="PRO_5033994730" description="GH18 domain-containing protein" evidence="2">
    <location>
        <begin position="20"/>
        <end position="393"/>
    </location>
</feature>
<dbReference type="InterPro" id="IPR017853">
    <property type="entry name" value="GH"/>
</dbReference>
<evidence type="ECO:0000256" key="2">
    <source>
        <dbReference type="SAM" id="SignalP"/>
    </source>
</evidence>